<dbReference type="PIRSF" id="PIRSF002764">
    <property type="entry name" value="CcmB"/>
    <property type="match status" value="1"/>
</dbReference>
<keyword evidence="11 12" id="KW-0472">Membrane</keyword>
<evidence type="ECO:0000256" key="5">
    <source>
        <dbReference type="ARBA" id="ARBA00022448"/>
    </source>
</evidence>
<proteinExistence type="inferred from homology"/>
<keyword evidence="8 13" id="KW-0812">Transmembrane</keyword>
<evidence type="ECO:0000256" key="4">
    <source>
        <dbReference type="ARBA" id="ARBA00016452"/>
    </source>
</evidence>
<feature type="transmembrane region" description="Helical" evidence="13">
    <location>
        <begin position="160"/>
        <end position="181"/>
    </location>
</feature>
<dbReference type="Proteomes" id="UP000539372">
    <property type="component" value="Unassembled WGS sequence"/>
</dbReference>
<keyword evidence="5 12" id="KW-0813">Transport</keyword>
<feature type="transmembrane region" description="Helical" evidence="13">
    <location>
        <begin position="126"/>
        <end position="153"/>
    </location>
</feature>
<protein>
    <recommendedName>
        <fullName evidence="4 12">Heme exporter protein B</fullName>
    </recommendedName>
</protein>
<dbReference type="InterPro" id="IPR003544">
    <property type="entry name" value="Cyt_c_biogenesis_CcmB"/>
</dbReference>
<evidence type="ECO:0000256" key="2">
    <source>
        <dbReference type="ARBA" id="ARBA00004429"/>
    </source>
</evidence>
<dbReference type="NCBIfam" id="TIGR01190">
    <property type="entry name" value="ccmB"/>
    <property type="match status" value="1"/>
</dbReference>
<sequence length="222" mass="22791">MTAFLAVLTRDLRLALRQSADLALVLGFFVIAASLFPFGVGPSPEILARIAPGVIWVLALLAVMLSLDRLFQQDLADGSLEQLALAPVPLSITILAKVAAHWLTTGLPLIAVAPVIGILLNLPPDGYVTLLVGLALGTPTLSLIGAVGAGLTLGARRAGLLIALLVLPLYIPILIFGVTAVDAVLTGFDARAHFLYLAAILAAAIPLAPLAAAAAVRHGVEG</sequence>
<evidence type="ECO:0000256" key="11">
    <source>
        <dbReference type="ARBA" id="ARBA00023136"/>
    </source>
</evidence>
<feature type="transmembrane region" description="Helical" evidence="13">
    <location>
        <begin position="46"/>
        <end position="67"/>
    </location>
</feature>
<feature type="transmembrane region" description="Helical" evidence="13">
    <location>
        <begin position="20"/>
        <end position="40"/>
    </location>
</feature>
<keyword evidence="6 12" id="KW-1003">Cell membrane</keyword>
<feature type="transmembrane region" description="Helical" evidence="13">
    <location>
        <begin position="99"/>
        <end position="120"/>
    </location>
</feature>
<evidence type="ECO:0000256" key="6">
    <source>
        <dbReference type="ARBA" id="ARBA00022475"/>
    </source>
</evidence>
<evidence type="ECO:0000313" key="14">
    <source>
        <dbReference type="EMBL" id="NMM44946.1"/>
    </source>
</evidence>
<keyword evidence="9 12" id="KW-0201">Cytochrome c-type biogenesis</keyword>
<comment type="subcellular location">
    <subcellularLocation>
        <location evidence="2">Cell inner membrane</location>
        <topology evidence="2">Multi-pass membrane protein</topology>
    </subcellularLocation>
</comment>
<evidence type="ECO:0000256" key="12">
    <source>
        <dbReference type="PIRNR" id="PIRNR002764"/>
    </source>
</evidence>
<comment type="similarity">
    <text evidence="3 12">Belongs to the CcmB/CycW/HelB family.</text>
</comment>
<dbReference type="AlphaFoldDB" id="A0A7Y0HEK1"/>
<dbReference type="PANTHER" id="PTHR30070">
    <property type="entry name" value="HEME EXPORTER PROTEIN B"/>
    <property type="match status" value="1"/>
</dbReference>
<accession>A0A7Y0HEK1</accession>
<evidence type="ECO:0000256" key="3">
    <source>
        <dbReference type="ARBA" id="ARBA00010544"/>
    </source>
</evidence>
<gene>
    <name evidence="14" type="primary">ccmB</name>
    <name evidence="14" type="ORF">HH303_10690</name>
</gene>
<evidence type="ECO:0000256" key="10">
    <source>
        <dbReference type="ARBA" id="ARBA00022989"/>
    </source>
</evidence>
<dbReference type="GO" id="GO:0005886">
    <property type="term" value="C:plasma membrane"/>
    <property type="evidence" value="ECO:0007669"/>
    <property type="project" value="UniProtKB-SubCell"/>
</dbReference>
<dbReference type="GO" id="GO:1903607">
    <property type="term" value="P:cytochrome c biosynthetic process"/>
    <property type="evidence" value="ECO:0007669"/>
    <property type="project" value="TreeGrafter"/>
</dbReference>
<name>A0A7Y0HEK1_9PROT</name>
<dbReference type="EMBL" id="JABBNT010000003">
    <property type="protein sequence ID" value="NMM44946.1"/>
    <property type="molecule type" value="Genomic_DNA"/>
</dbReference>
<dbReference type="PANTHER" id="PTHR30070:SF1">
    <property type="entry name" value="CYTOCHROME C BIOGENESIS B-RELATED"/>
    <property type="match status" value="1"/>
</dbReference>
<organism evidence="14 15">
    <name type="scientific">Pacificispira spongiicola</name>
    <dbReference type="NCBI Taxonomy" id="2729598"/>
    <lineage>
        <taxon>Bacteria</taxon>
        <taxon>Pseudomonadati</taxon>
        <taxon>Pseudomonadota</taxon>
        <taxon>Alphaproteobacteria</taxon>
        <taxon>Rhodospirillales</taxon>
        <taxon>Rhodospirillaceae</taxon>
        <taxon>Pacificispira</taxon>
    </lineage>
</organism>
<keyword evidence="15" id="KW-1185">Reference proteome</keyword>
<feature type="transmembrane region" description="Helical" evidence="13">
    <location>
        <begin position="193"/>
        <end position="216"/>
    </location>
</feature>
<dbReference type="GO" id="GO:0015232">
    <property type="term" value="F:heme transmembrane transporter activity"/>
    <property type="evidence" value="ECO:0007669"/>
    <property type="project" value="InterPro"/>
</dbReference>
<evidence type="ECO:0000256" key="1">
    <source>
        <dbReference type="ARBA" id="ARBA00002442"/>
    </source>
</evidence>
<comment type="caution">
    <text evidence="14">The sequence shown here is derived from an EMBL/GenBank/DDBJ whole genome shotgun (WGS) entry which is preliminary data.</text>
</comment>
<keyword evidence="7 12" id="KW-0997">Cell inner membrane</keyword>
<evidence type="ECO:0000256" key="8">
    <source>
        <dbReference type="ARBA" id="ARBA00022692"/>
    </source>
</evidence>
<comment type="function">
    <text evidence="1 12">Required for the export of heme to the periplasm for the biogenesis of c-type cytochromes.</text>
</comment>
<evidence type="ECO:0000256" key="9">
    <source>
        <dbReference type="ARBA" id="ARBA00022748"/>
    </source>
</evidence>
<reference evidence="14 15" key="1">
    <citation type="submission" date="2020-04" db="EMBL/GenBank/DDBJ databases">
        <title>Rhodospirillaceae bacterium KN72 isolated from deep sea.</title>
        <authorList>
            <person name="Zhang D.-C."/>
        </authorList>
    </citation>
    <scope>NUCLEOTIDE SEQUENCE [LARGE SCALE GENOMIC DNA]</scope>
    <source>
        <strain evidence="14 15">KN72</strain>
    </source>
</reference>
<dbReference type="GO" id="GO:0017004">
    <property type="term" value="P:cytochrome complex assembly"/>
    <property type="evidence" value="ECO:0007669"/>
    <property type="project" value="UniProtKB-KW"/>
</dbReference>
<dbReference type="InterPro" id="IPR026031">
    <property type="entry name" value="Cyt_c_CcmB_bac"/>
</dbReference>
<evidence type="ECO:0000313" key="15">
    <source>
        <dbReference type="Proteomes" id="UP000539372"/>
    </source>
</evidence>
<evidence type="ECO:0000256" key="13">
    <source>
        <dbReference type="SAM" id="Phobius"/>
    </source>
</evidence>
<keyword evidence="10 13" id="KW-1133">Transmembrane helix</keyword>
<evidence type="ECO:0000256" key="7">
    <source>
        <dbReference type="ARBA" id="ARBA00022519"/>
    </source>
</evidence>
<dbReference type="PRINTS" id="PR01414">
    <property type="entry name" value="CCMBBIOGNSIS"/>
</dbReference>
<dbReference type="Pfam" id="PF03379">
    <property type="entry name" value="CcmB"/>
    <property type="match status" value="1"/>
</dbReference>
<dbReference type="RefSeq" id="WP_169625328.1">
    <property type="nucleotide sequence ID" value="NZ_JABBNT010000003.1"/>
</dbReference>